<gene>
    <name evidence="1" type="ORF">ACFPIE_04065</name>
</gene>
<evidence type="ECO:0000313" key="2">
    <source>
        <dbReference type="Proteomes" id="UP001596152"/>
    </source>
</evidence>
<keyword evidence="2" id="KW-1185">Reference proteome</keyword>
<dbReference type="Proteomes" id="UP001596152">
    <property type="component" value="Unassembled WGS sequence"/>
</dbReference>
<organism evidence="1 2">
    <name type="scientific">Brevundimonas staleyi</name>
    <dbReference type="NCBI Taxonomy" id="74326"/>
    <lineage>
        <taxon>Bacteria</taxon>
        <taxon>Pseudomonadati</taxon>
        <taxon>Pseudomonadota</taxon>
        <taxon>Alphaproteobacteria</taxon>
        <taxon>Caulobacterales</taxon>
        <taxon>Caulobacteraceae</taxon>
        <taxon>Brevundimonas</taxon>
    </lineage>
</organism>
<name>A0ABW0FMU6_9CAUL</name>
<protein>
    <submittedName>
        <fullName evidence="1">Uncharacterized protein</fullName>
    </submittedName>
</protein>
<dbReference type="RefSeq" id="WP_374037249.1">
    <property type="nucleotide sequence ID" value="NZ_CP169082.1"/>
</dbReference>
<proteinExistence type="predicted"/>
<dbReference type="EMBL" id="JBHSLF010000008">
    <property type="protein sequence ID" value="MFC5343075.1"/>
    <property type="molecule type" value="Genomic_DNA"/>
</dbReference>
<sequence>MEDVGPLVDTAWRLSQSVRHGPPLPPLEPSREVQEAWRRAETKRLEARAWSEAQRLAEEMLKDRPVALAGPLSLAAYHWRARVLGPEVAEADFQRGQYGGWWKTYWDEEGRLKAVG</sequence>
<comment type="caution">
    <text evidence="1">The sequence shown here is derived from an EMBL/GenBank/DDBJ whole genome shotgun (WGS) entry which is preliminary data.</text>
</comment>
<evidence type="ECO:0000313" key="1">
    <source>
        <dbReference type="EMBL" id="MFC5343075.1"/>
    </source>
</evidence>
<reference evidence="2" key="1">
    <citation type="journal article" date="2019" name="Int. J. Syst. Evol. Microbiol.">
        <title>The Global Catalogue of Microorganisms (GCM) 10K type strain sequencing project: providing services to taxonomists for standard genome sequencing and annotation.</title>
        <authorList>
            <consortium name="The Broad Institute Genomics Platform"/>
            <consortium name="The Broad Institute Genome Sequencing Center for Infectious Disease"/>
            <person name="Wu L."/>
            <person name="Ma J."/>
        </authorList>
    </citation>
    <scope>NUCLEOTIDE SEQUENCE [LARGE SCALE GENOMIC DNA]</scope>
    <source>
        <strain evidence="2">JCM 12125</strain>
    </source>
</reference>
<accession>A0ABW0FMU6</accession>